<dbReference type="Pfam" id="PF02163">
    <property type="entry name" value="Peptidase_M50"/>
    <property type="match status" value="2"/>
</dbReference>
<evidence type="ECO:0000256" key="6">
    <source>
        <dbReference type="ARBA" id="ARBA00022723"/>
    </source>
</evidence>
<feature type="domain" description="Peptidase M50" evidence="13">
    <location>
        <begin position="161"/>
        <end position="228"/>
    </location>
</feature>
<comment type="cofactor">
    <cofactor evidence="1">
        <name>Zn(2+)</name>
        <dbReference type="ChEBI" id="CHEBI:29105"/>
    </cofactor>
</comment>
<feature type="transmembrane region" description="Helical" evidence="12">
    <location>
        <begin position="243"/>
        <end position="263"/>
    </location>
</feature>
<evidence type="ECO:0000256" key="9">
    <source>
        <dbReference type="ARBA" id="ARBA00022989"/>
    </source>
</evidence>
<gene>
    <name evidence="14" type="ORF">CKO28_17420</name>
</gene>
<evidence type="ECO:0000259" key="13">
    <source>
        <dbReference type="Pfam" id="PF02163"/>
    </source>
</evidence>
<dbReference type="PANTHER" id="PTHR39188:SF3">
    <property type="entry name" value="STAGE IV SPORULATION PROTEIN FB"/>
    <property type="match status" value="1"/>
</dbReference>
<evidence type="ECO:0000256" key="10">
    <source>
        <dbReference type="ARBA" id="ARBA00023049"/>
    </source>
</evidence>
<keyword evidence="9 12" id="KW-1133">Transmembrane helix</keyword>
<dbReference type="EMBL" id="NRRL01000063">
    <property type="protein sequence ID" value="MBK1669818.1"/>
    <property type="molecule type" value="Genomic_DNA"/>
</dbReference>
<dbReference type="RefSeq" id="WP_200342162.1">
    <property type="nucleotide sequence ID" value="NZ_NRRL01000063.1"/>
</dbReference>
<evidence type="ECO:0000256" key="2">
    <source>
        <dbReference type="ARBA" id="ARBA00004141"/>
    </source>
</evidence>
<evidence type="ECO:0000256" key="7">
    <source>
        <dbReference type="ARBA" id="ARBA00022801"/>
    </source>
</evidence>
<evidence type="ECO:0000256" key="3">
    <source>
        <dbReference type="ARBA" id="ARBA00007931"/>
    </source>
</evidence>
<keyword evidence="6" id="KW-0479">Metal-binding</keyword>
<keyword evidence="4" id="KW-0645">Protease</keyword>
<feature type="transmembrane region" description="Helical" evidence="12">
    <location>
        <begin position="143"/>
        <end position="170"/>
    </location>
</feature>
<feature type="domain" description="Peptidase M50" evidence="13">
    <location>
        <begin position="241"/>
        <end position="290"/>
    </location>
</feature>
<keyword evidence="5 12" id="KW-0812">Transmembrane</keyword>
<comment type="caution">
    <text evidence="14">The sequence shown here is derived from an EMBL/GenBank/DDBJ whole genome shotgun (WGS) entry which is preliminary data.</text>
</comment>
<evidence type="ECO:0000256" key="11">
    <source>
        <dbReference type="ARBA" id="ARBA00023136"/>
    </source>
</evidence>
<feature type="transmembrane region" description="Helical" evidence="12">
    <location>
        <begin position="283"/>
        <end position="301"/>
    </location>
</feature>
<comment type="subcellular location">
    <subcellularLocation>
        <location evidence="2">Membrane</location>
        <topology evidence="2">Multi-pass membrane protein</topology>
    </subcellularLocation>
</comment>
<feature type="transmembrane region" description="Helical" evidence="12">
    <location>
        <begin position="336"/>
        <end position="360"/>
    </location>
</feature>
<sequence length="376" mass="39539">MVAGAAAYAFIASNGVRFASRHVANAFGWDTASLFSKAQAAAIPTSAAPTSAYVEAWIFGIVIFPFWALLALFLGGFGLHIGGTAWVTVLAAAYTAYTVRNRDGVGFWEAFKLQRGREAQAGAPRSFPVRLRYDYGPKALKVALVPVSIAAFSLVLGWPLATALVIGILVHEYGHVFSMRRCGMAVQGVYMIPFVGGLAVGGQETDVTLSQRDEYEIAMMGPVFGLGTVILPLGAHWATGVDLFAMAAAMLCVVNLFNLLPVFPLDGGRVLKSAVASLTRSKVAVVAVMAASVAALAFGIWHLGGLALYVIVAVGVIETISRFLKEGPPELPMSRGGAALALLGYVALCAAFLGLFSAAVPGDWMTALTDLSFLDR</sequence>
<evidence type="ECO:0000256" key="12">
    <source>
        <dbReference type="SAM" id="Phobius"/>
    </source>
</evidence>
<accession>A0ABS1DJA9</accession>
<reference evidence="14 15" key="1">
    <citation type="journal article" date="2020" name="Microorganisms">
        <title>Osmotic Adaptation and Compatible Solute Biosynthesis of Phototrophic Bacteria as Revealed from Genome Analyses.</title>
        <authorList>
            <person name="Imhoff J.F."/>
            <person name="Rahn T."/>
            <person name="Kunzel S."/>
            <person name="Keller A."/>
            <person name="Neulinger S.C."/>
        </authorList>
    </citation>
    <scope>NUCLEOTIDE SEQUENCE [LARGE SCALE GENOMIC DNA]</scope>
    <source>
        <strain evidence="14 15">DSM 9895</strain>
    </source>
</reference>
<feature type="transmembrane region" description="Helical" evidence="12">
    <location>
        <begin position="56"/>
        <end position="74"/>
    </location>
</feature>
<proteinExistence type="inferred from homology"/>
<evidence type="ECO:0000313" key="15">
    <source>
        <dbReference type="Proteomes" id="UP001296873"/>
    </source>
</evidence>
<evidence type="ECO:0000256" key="8">
    <source>
        <dbReference type="ARBA" id="ARBA00022833"/>
    </source>
</evidence>
<evidence type="ECO:0000313" key="14">
    <source>
        <dbReference type="EMBL" id="MBK1669818.1"/>
    </source>
</evidence>
<dbReference type="InterPro" id="IPR008915">
    <property type="entry name" value="Peptidase_M50"/>
</dbReference>
<keyword evidence="11 12" id="KW-0472">Membrane</keyword>
<comment type="similarity">
    <text evidence="3">Belongs to the peptidase M50B family.</text>
</comment>
<dbReference type="PANTHER" id="PTHR39188">
    <property type="entry name" value="MEMBRANE-ASSOCIATED ZINC METALLOPROTEASE M50B"/>
    <property type="match status" value="1"/>
</dbReference>
<keyword evidence="8" id="KW-0862">Zinc</keyword>
<organism evidence="14 15">
    <name type="scientific">Rhodovibrio sodomensis</name>
    <dbReference type="NCBI Taxonomy" id="1088"/>
    <lineage>
        <taxon>Bacteria</taxon>
        <taxon>Pseudomonadati</taxon>
        <taxon>Pseudomonadota</taxon>
        <taxon>Alphaproteobacteria</taxon>
        <taxon>Rhodospirillales</taxon>
        <taxon>Rhodovibrionaceae</taxon>
        <taxon>Rhodovibrio</taxon>
    </lineage>
</organism>
<dbReference type="Proteomes" id="UP001296873">
    <property type="component" value="Unassembled WGS sequence"/>
</dbReference>
<feature type="transmembrane region" description="Helical" evidence="12">
    <location>
        <begin position="217"/>
        <end position="237"/>
    </location>
</feature>
<evidence type="ECO:0000256" key="1">
    <source>
        <dbReference type="ARBA" id="ARBA00001947"/>
    </source>
</evidence>
<keyword evidence="10" id="KW-0482">Metalloprotease</keyword>
<evidence type="ECO:0000256" key="4">
    <source>
        <dbReference type="ARBA" id="ARBA00022670"/>
    </source>
</evidence>
<keyword evidence="7" id="KW-0378">Hydrolase</keyword>
<evidence type="ECO:0000256" key="5">
    <source>
        <dbReference type="ARBA" id="ARBA00022692"/>
    </source>
</evidence>
<protein>
    <recommendedName>
        <fullName evidence="13">Peptidase M50 domain-containing protein</fullName>
    </recommendedName>
</protein>
<name>A0ABS1DJA9_9PROT</name>
<keyword evidence="15" id="KW-1185">Reference proteome</keyword>
<feature type="transmembrane region" description="Helical" evidence="12">
    <location>
        <begin position="81"/>
        <end position="99"/>
    </location>
</feature>